<accession>A0AAD0GLU5</accession>
<organism evidence="1 2">
    <name type="scientific">Pseudomonas avellanae</name>
    <dbReference type="NCBI Taxonomy" id="46257"/>
    <lineage>
        <taxon>Bacteria</taxon>
        <taxon>Pseudomonadati</taxon>
        <taxon>Pseudomonadota</taxon>
        <taxon>Gammaproteobacteria</taxon>
        <taxon>Pseudomonadales</taxon>
        <taxon>Pseudomonadaceae</taxon>
        <taxon>Pseudomonas</taxon>
    </lineage>
</organism>
<keyword evidence="1" id="KW-0378">Hydrolase</keyword>
<evidence type="ECO:0000313" key="1">
    <source>
        <dbReference type="EMBL" id="AVB18498.1"/>
    </source>
</evidence>
<keyword evidence="1" id="KW-0540">Nuclease</keyword>
<dbReference type="InterPro" id="IPR003615">
    <property type="entry name" value="HNH_nuc"/>
</dbReference>
<dbReference type="Proteomes" id="UP000236903">
    <property type="component" value="Chromosome"/>
</dbReference>
<sequence length="209" mass="24323">MAITNWYLNIDRLPQFPDEVIDYLEGLKPHKAALWDKTNKEMAEYKSSLLEQLAEIQDNRCAYCGLSLDWNLVDREHFVHKGQLTGYPEFMFNLKNLFAACGFCNRRIKGQGVTLQTYNENYDECVFCIIHPFFDTPENEIEFLELQQGQHILVKALTPKGQSTIDFFLLSDKRLTVRRAGFIAERELEAEMDSGAYAELKLVSYYRPD</sequence>
<dbReference type="Gene3D" id="1.10.30.50">
    <property type="match status" value="1"/>
</dbReference>
<dbReference type="GO" id="GO:0004519">
    <property type="term" value="F:endonuclease activity"/>
    <property type="evidence" value="ECO:0007669"/>
    <property type="project" value="UniProtKB-KW"/>
</dbReference>
<dbReference type="CDD" id="cd00085">
    <property type="entry name" value="HNHc"/>
    <property type="match status" value="1"/>
</dbReference>
<keyword evidence="1" id="KW-0255">Endonuclease</keyword>
<evidence type="ECO:0000313" key="2">
    <source>
        <dbReference type="Proteomes" id="UP000236903"/>
    </source>
</evidence>
<dbReference type="RefSeq" id="WP_005739326.1">
    <property type="nucleotide sequence ID" value="NZ_CP026562.1"/>
</dbReference>
<reference evidence="1 2" key="1">
    <citation type="submission" date="2018-02" db="EMBL/GenBank/DDBJ databases">
        <title>Comparative genomics of Pseudomonas syringae.</title>
        <authorList>
            <person name="Hulin M.T."/>
        </authorList>
    </citation>
    <scope>NUCLEOTIDE SEQUENCE [LARGE SCALE GENOMIC DNA]</scope>
    <source>
        <strain evidence="1 2">R2leaf</strain>
    </source>
</reference>
<proteinExistence type="predicted"/>
<dbReference type="EMBL" id="CP026562">
    <property type="protein sequence ID" value="AVB18498.1"/>
    <property type="molecule type" value="Genomic_DNA"/>
</dbReference>
<dbReference type="AlphaFoldDB" id="A0AAD0GLU5"/>
<protein>
    <submittedName>
        <fullName evidence="1">HNH endonuclease</fullName>
    </submittedName>
</protein>
<dbReference type="KEGG" id="pavl:BKM03_03810"/>
<gene>
    <name evidence="1" type="ORF">BKM03_03810</name>
</gene>
<name>A0AAD0GLU5_9PSED</name>